<evidence type="ECO:0000313" key="5">
    <source>
        <dbReference type="RefSeq" id="XP_018436873.1"/>
    </source>
</evidence>
<evidence type="ECO:0000256" key="2">
    <source>
        <dbReference type="RuleBase" id="RU000411"/>
    </source>
</evidence>
<keyword evidence="4" id="KW-1185">Reference proteome</keyword>
<evidence type="ECO:0000259" key="3">
    <source>
        <dbReference type="SMART" id="SM00093"/>
    </source>
</evidence>
<reference evidence="5" key="2">
    <citation type="submission" date="2025-08" db="UniProtKB">
        <authorList>
            <consortium name="RefSeq"/>
        </authorList>
    </citation>
    <scope>IDENTIFICATION</scope>
    <source>
        <tissue evidence="5">Leaf</tissue>
    </source>
</reference>
<dbReference type="Gene3D" id="3.30.497.10">
    <property type="entry name" value="Antithrombin, subunit I, domain 2"/>
    <property type="match status" value="1"/>
</dbReference>
<protein>
    <submittedName>
        <fullName evidence="5">Serpin-Z1</fullName>
    </submittedName>
</protein>
<dbReference type="Gene3D" id="6.20.40.10">
    <property type="match status" value="1"/>
</dbReference>
<reference evidence="4" key="1">
    <citation type="journal article" date="2019" name="Database">
        <title>The radish genome database (RadishGD): an integrated information resource for radish genomics.</title>
        <authorList>
            <person name="Yu H.J."/>
            <person name="Baek S."/>
            <person name="Lee Y.J."/>
            <person name="Cho A."/>
            <person name="Mun J.H."/>
        </authorList>
    </citation>
    <scope>NUCLEOTIDE SEQUENCE [LARGE SCALE GENOMIC DNA]</scope>
    <source>
        <strain evidence="4">cv. WK10039</strain>
    </source>
</reference>
<dbReference type="InterPro" id="IPR023795">
    <property type="entry name" value="Serpin_CS"/>
</dbReference>
<dbReference type="Pfam" id="PF00079">
    <property type="entry name" value="Serpin"/>
    <property type="match status" value="2"/>
</dbReference>
<dbReference type="SUPFAM" id="SSF56574">
    <property type="entry name" value="Serpins"/>
    <property type="match status" value="1"/>
</dbReference>
<dbReference type="GeneID" id="108809226"/>
<dbReference type="SMART" id="SM00093">
    <property type="entry name" value="SERPIN"/>
    <property type="match status" value="1"/>
</dbReference>
<dbReference type="InterPro" id="IPR023796">
    <property type="entry name" value="Serpin_dom"/>
</dbReference>
<proteinExistence type="inferred from homology"/>
<dbReference type="Proteomes" id="UP000504610">
    <property type="component" value="Chromosome 6"/>
</dbReference>
<gene>
    <name evidence="5" type="primary">LOC108809226</name>
</gene>
<dbReference type="InterPro" id="IPR000215">
    <property type="entry name" value="Serpin_fam"/>
</dbReference>
<dbReference type="PANTHER" id="PTHR11461:SF373">
    <property type="entry name" value="SERPIN DOMAIN-CONTAINING PROTEIN"/>
    <property type="match status" value="1"/>
</dbReference>
<dbReference type="OrthoDB" id="1092768at2759"/>
<sequence length="383" mass="42405">MNPSSFRSKSSIDVDEAIKNQNDIALVVSKDLFSTKAKHSNSVFSPASINTALTLAASGPGDYSGSEEILSFLRASSTDELNAIFSKIVPIVFADRSANGGPKISSINGVWVEKTLPVDLSLKDLFENFFKAVFDRVDFLYKAEQVRRELNEWAEAHTNGLIKDLLPEGSITDQTSYVYGNALYFKGQWEVPFDKSYTKDKEFHLLSGTSVSVPFMRSYKDQYIKAYDGFKVLRIPYRQGCDGDVDSGSFSMYFYLPDKNDGLDGLVKAMASDSGFLDCHVPSRKVAVNEFRIPKFKIVDEVDGKDLGLCSTLLYHKACVEIDEEGAEAAAATFVVSLGCAYMKPPEEIDFVADHPFLFLIREDTIGTVLFVGQIMDPSDKSS</sequence>
<dbReference type="InterPro" id="IPR042185">
    <property type="entry name" value="Serpin_sf_2"/>
</dbReference>
<dbReference type="RefSeq" id="XP_018436873.1">
    <property type="nucleotide sequence ID" value="XM_018581371.2"/>
</dbReference>
<dbReference type="GO" id="GO:0004867">
    <property type="term" value="F:serine-type endopeptidase inhibitor activity"/>
    <property type="evidence" value="ECO:0007669"/>
    <property type="project" value="InterPro"/>
</dbReference>
<dbReference type="InterPro" id="IPR042178">
    <property type="entry name" value="Serpin_sf_1"/>
</dbReference>
<name>A0A6J0JMS1_RAPSA</name>
<comment type="similarity">
    <text evidence="1 2">Belongs to the serpin family.</text>
</comment>
<organism evidence="4 5">
    <name type="scientific">Raphanus sativus</name>
    <name type="common">Radish</name>
    <name type="synonym">Raphanus raphanistrum var. sativus</name>
    <dbReference type="NCBI Taxonomy" id="3726"/>
    <lineage>
        <taxon>Eukaryota</taxon>
        <taxon>Viridiplantae</taxon>
        <taxon>Streptophyta</taxon>
        <taxon>Embryophyta</taxon>
        <taxon>Tracheophyta</taxon>
        <taxon>Spermatophyta</taxon>
        <taxon>Magnoliopsida</taxon>
        <taxon>eudicotyledons</taxon>
        <taxon>Gunneridae</taxon>
        <taxon>Pentapetalae</taxon>
        <taxon>rosids</taxon>
        <taxon>malvids</taxon>
        <taxon>Brassicales</taxon>
        <taxon>Brassicaceae</taxon>
        <taxon>Brassiceae</taxon>
        <taxon>Raphanus</taxon>
    </lineage>
</organism>
<dbReference type="InterPro" id="IPR036186">
    <property type="entry name" value="Serpin_sf"/>
</dbReference>
<dbReference type="PROSITE" id="PS00284">
    <property type="entry name" value="SERPIN"/>
    <property type="match status" value="1"/>
</dbReference>
<dbReference type="CDD" id="cd02043">
    <property type="entry name" value="serpinP_plants"/>
    <property type="match status" value="1"/>
</dbReference>
<feature type="domain" description="Serpin" evidence="3">
    <location>
        <begin position="30"/>
        <end position="378"/>
    </location>
</feature>
<dbReference type="AlphaFoldDB" id="A0A6J0JMS1"/>
<dbReference type="GO" id="GO:0005615">
    <property type="term" value="C:extracellular space"/>
    <property type="evidence" value="ECO:0007669"/>
    <property type="project" value="InterPro"/>
</dbReference>
<dbReference type="PANTHER" id="PTHR11461">
    <property type="entry name" value="SERINE PROTEASE INHIBITOR, SERPIN"/>
    <property type="match status" value="1"/>
</dbReference>
<dbReference type="Gene3D" id="2.30.39.10">
    <property type="entry name" value="Alpha-1-antitrypsin, domain 1"/>
    <property type="match status" value="1"/>
</dbReference>
<accession>A0A6J0JMS1</accession>
<dbReference type="KEGG" id="rsz:108809226"/>
<evidence type="ECO:0000313" key="4">
    <source>
        <dbReference type="Proteomes" id="UP000504610"/>
    </source>
</evidence>
<evidence type="ECO:0000256" key="1">
    <source>
        <dbReference type="ARBA" id="ARBA00009500"/>
    </source>
</evidence>